<dbReference type="EMBL" id="BPVZ01000046">
    <property type="protein sequence ID" value="GKV16554.1"/>
    <property type="molecule type" value="Genomic_DNA"/>
</dbReference>
<dbReference type="SMART" id="SM00575">
    <property type="entry name" value="ZnF_PMZ"/>
    <property type="match status" value="1"/>
</dbReference>
<sequence length="421" mass="47814">MDAEPGTEHTNWKVPEVKPNDIGGSRVNEDETFNEVGERRDNNSDEHDGIFNETGSYRSTEHVDHIVVGSDVQNDCCSQQPDINNGNTNIVIQAEDDAEIHSNDEVSYLFTSDEKDSEAKHGIIRKARHHFFDESEGNQEIELGNTRGASSLRMKKGDIFEAIGDDLGVELTLVQCKKTKDKWKKKFESVPNAEYSRLFDYANELKSKDPKANIGLYCSRQTTDTIPTFLRMYVCFSALKKGFLAECKHVIGVDGAFFEELWKDLFMGNGSKFCIMSNQQKGLIKAVEKLFPYAEHREWDLIGIPCRHAIVAINAKKEKEEDYVSNWYRKAKFKTAYETLNMKMLMQVKSKFLLNSQHPTTIIENDGQRSSESATRNPPIGASHAIVVTPQQPRKRMKTFAREPPRSVMDKAKSVGNRSNQ</sequence>
<feature type="compositionally biased region" description="Basic and acidic residues" evidence="1">
    <location>
        <begin position="36"/>
        <end position="50"/>
    </location>
</feature>
<name>A0AAV5JPE7_9ROSI</name>
<accession>A0AAV5JPE7</accession>
<reference evidence="3 4" key="1">
    <citation type="journal article" date="2021" name="Commun. Biol.">
        <title>The genome of Shorea leprosula (Dipterocarpaceae) highlights the ecological relevance of drought in aseasonal tropical rainforests.</title>
        <authorList>
            <person name="Ng K.K.S."/>
            <person name="Kobayashi M.J."/>
            <person name="Fawcett J.A."/>
            <person name="Hatakeyama M."/>
            <person name="Paape T."/>
            <person name="Ng C.H."/>
            <person name="Ang C.C."/>
            <person name="Tnah L.H."/>
            <person name="Lee C.T."/>
            <person name="Nishiyama T."/>
            <person name="Sese J."/>
            <person name="O'Brien M.J."/>
            <person name="Copetti D."/>
            <person name="Mohd Noor M.I."/>
            <person name="Ong R.C."/>
            <person name="Putra M."/>
            <person name="Sireger I.Z."/>
            <person name="Indrioko S."/>
            <person name="Kosugi Y."/>
            <person name="Izuno A."/>
            <person name="Isagi Y."/>
            <person name="Lee S.L."/>
            <person name="Shimizu K.K."/>
        </authorList>
    </citation>
    <scope>NUCLEOTIDE SEQUENCE [LARGE SCALE GENOMIC DNA]</scope>
    <source>
        <strain evidence="3">214</strain>
    </source>
</reference>
<dbReference type="Proteomes" id="UP001054252">
    <property type="component" value="Unassembled WGS sequence"/>
</dbReference>
<evidence type="ECO:0000256" key="1">
    <source>
        <dbReference type="SAM" id="MobiDB-lite"/>
    </source>
</evidence>
<evidence type="ECO:0000259" key="2">
    <source>
        <dbReference type="SMART" id="SM00575"/>
    </source>
</evidence>
<protein>
    <recommendedName>
        <fullName evidence="2">Zinc finger PMZ-type domain-containing protein</fullName>
    </recommendedName>
</protein>
<feature type="compositionally biased region" description="Polar residues" evidence="1">
    <location>
        <begin position="362"/>
        <end position="376"/>
    </location>
</feature>
<feature type="region of interest" description="Disordered" evidence="1">
    <location>
        <begin position="362"/>
        <end position="421"/>
    </location>
</feature>
<feature type="region of interest" description="Disordered" evidence="1">
    <location>
        <begin position="1"/>
        <end position="57"/>
    </location>
</feature>
<feature type="compositionally biased region" description="Basic and acidic residues" evidence="1">
    <location>
        <begin position="400"/>
        <end position="413"/>
    </location>
</feature>
<feature type="domain" description="Zinc finger PMZ-type" evidence="2">
    <location>
        <begin position="297"/>
        <end position="319"/>
    </location>
</feature>
<keyword evidence="4" id="KW-1185">Reference proteome</keyword>
<proteinExistence type="predicted"/>
<feature type="compositionally biased region" description="Basic and acidic residues" evidence="1">
    <location>
        <begin position="1"/>
        <end position="19"/>
    </location>
</feature>
<dbReference type="InterPro" id="IPR006564">
    <property type="entry name" value="Znf_PMZ"/>
</dbReference>
<evidence type="ECO:0000313" key="4">
    <source>
        <dbReference type="Proteomes" id="UP001054252"/>
    </source>
</evidence>
<organism evidence="3 4">
    <name type="scientific">Rubroshorea leprosula</name>
    <dbReference type="NCBI Taxonomy" id="152421"/>
    <lineage>
        <taxon>Eukaryota</taxon>
        <taxon>Viridiplantae</taxon>
        <taxon>Streptophyta</taxon>
        <taxon>Embryophyta</taxon>
        <taxon>Tracheophyta</taxon>
        <taxon>Spermatophyta</taxon>
        <taxon>Magnoliopsida</taxon>
        <taxon>eudicotyledons</taxon>
        <taxon>Gunneridae</taxon>
        <taxon>Pentapetalae</taxon>
        <taxon>rosids</taxon>
        <taxon>malvids</taxon>
        <taxon>Malvales</taxon>
        <taxon>Dipterocarpaceae</taxon>
        <taxon>Rubroshorea</taxon>
    </lineage>
</organism>
<comment type="caution">
    <text evidence="3">The sequence shown here is derived from an EMBL/GenBank/DDBJ whole genome shotgun (WGS) entry which is preliminary data.</text>
</comment>
<dbReference type="GO" id="GO:0008270">
    <property type="term" value="F:zinc ion binding"/>
    <property type="evidence" value="ECO:0007669"/>
    <property type="project" value="InterPro"/>
</dbReference>
<dbReference type="PANTHER" id="PTHR31973">
    <property type="entry name" value="POLYPROTEIN, PUTATIVE-RELATED"/>
    <property type="match status" value="1"/>
</dbReference>
<dbReference type="AlphaFoldDB" id="A0AAV5JPE7"/>
<gene>
    <name evidence="3" type="ORF">SLEP1_g27183</name>
</gene>
<dbReference type="PANTHER" id="PTHR31973:SF187">
    <property type="entry name" value="MUTATOR TRANSPOSASE MUDRA PROTEIN"/>
    <property type="match status" value="1"/>
</dbReference>
<evidence type="ECO:0000313" key="3">
    <source>
        <dbReference type="EMBL" id="GKV16554.1"/>
    </source>
</evidence>